<protein>
    <submittedName>
        <fullName evidence="2">Uncharacterized protein</fullName>
    </submittedName>
</protein>
<evidence type="ECO:0000256" key="1">
    <source>
        <dbReference type="SAM" id="Phobius"/>
    </source>
</evidence>
<dbReference type="EnsemblMetazoa" id="Aqu2.1.38188_001">
    <property type="protein sequence ID" value="Aqu2.1.38188_001"/>
    <property type="gene ID" value="Aqu2.1.38188"/>
</dbReference>
<keyword evidence="1" id="KW-0812">Transmembrane</keyword>
<organism evidence="2">
    <name type="scientific">Amphimedon queenslandica</name>
    <name type="common">Sponge</name>
    <dbReference type="NCBI Taxonomy" id="400682"/>
    <lineage>
        <taxon>Eukaryota</taxon>
        <taxon>Metazoa</taxon>
        <taxon>Porifera</taxon>
        <taxon>Demospongiae</taxon>
        <taxon>Heteroscleromorpha</taxon>
        <taxon>Haplosclerida</taxon>
        <taxon>Niphatidae</taxon>
        <taxon>Amphimedon</taxon>
    </lineage>
</organism>
<evidence type="ECO:0000313" key="2">
    <source>
        <dbReference type="EnsemblMetazoa" id="Aqu2.1.38188_001"/>
    </source>
</evidence>
<dbReference type="SUPFAM" id="SSF49265">
    <property type="entry name" value="Fibronectin type III"/>
    <property type="match status" value="1"/>
</dbReference>
<reference evidence="2" key="1">
    <citation type="submission" date="2017-05" db="UniProtKB">
        <authorList>
            <consortium name="EnsemblMetazoa"/>
        </authorList>
    </citation>
    <scope>IDENTIFICATION</scope>
</reference>
<dbReference type="InParanoid" id="A0A1X7VDX8"/>
<dbReference type="OrthoDB" id="9451506at2759"/>
<name>A0A1X7VDX8_AMPQE</name>
<proteinExistence type="predicted"/>
<accession>A0A1X7VDX8</accession>
<dbReference type="AlphaFoldDB" id="A0A1X7VDX8"/>
<dbReference type="InterPro" id="IPR036116">
    <property type="entry name" value="FN3_sf"/>
</dbReference>
<keyword evidence="1" id="KW-1133">Transmembrane helix</keyword>
<keyword evidence="1" id="KW-0472">Membrane</keyword>
<feature type="transmembrane region" description="Helical" evidence="1">
    <location>
        <begin position="226"/>
        <end position="250"/>
    </location>
</feature>
<sequence length="381" mass="43348">MNSCKKLVPRNETLVHYYPVIGETGLLTGLHPNTLYNCSAQLQTGSRKHEPSQSFTVQTGIGAPERPLKPNIRKKDDNALIIKVYNSSTCNGPISGYELQFHVADTISLDKDNLPLIPEDQLKPLSGNLASLEEAKNNKKASSFYIRERVIHDITINTRSLMSGALKVNSTYVVITSVYTRVQDQELLYSYSLPSDPITFKTDELPTKESDTNDDESFSERYGQRLLYVIAGASPFGVILCMFALICLIWRIRSNRLKNKRNKMYMYEPLKTNTTNRPFIDQCTTNRPFIDQCTTNRPFIDQCITTKPLIGQCTTHRPFIDRYIISKSFIDQCATSRSFFDQCIISRSFVDQCIISRSFVDQCITSKPFFYQCTTSKSFGD</sequence>